<dbReference type="AlphaFoldDB" id="M1DU33"/>
<sequence length="147" mass="16681">METGYETQAPTRGITLASIMEVLNNMGGQLNNVRGDITRMEDKVINVEGRVNSTNSTPQTTFRASTSSKRNRKAEKNKEVEARASPSTLGDSPKRFTPPFIPVCETLKEEDQKGDERSSRRFAEYFRGTVLYRQMVQNVKMLKEIMK</sequence>
<keyword evidence="3" id="KW-1185">Reference proteome</keyword>
<organism evidence="2 3">
    <name type="scientific">Solanum tuberosum</name>
    <name type="common">Potato</name>
    <dbReference type="NCBI Taxonomy" id="4113"/>
    <lineage>
        <taxon>Eukaryota</taxon>
        <taxon>Viridiplantae</taxon>
        <taxon>Streptophyta</taxon>
        <taxon>Embryophyta</taxon>
        <taxon>Tracheophyta</taxon>
        <taxon>Spermatophyta</taxon>
        <taxon>Magnoliopsida</taxon>
        <taxon>eudicotyledons</taxon>
        <taxon>Gunneridae</taxon>
        <taxon>Pentapetalae</taxon>
        <taxon>asterids</taxon>
        <taxon>lamiids</taxon>
        <taxon>Solanales</taxon>
        <taxon>Solanaceae</taxon>
        <taxon>Solanoideae</taxon>
        <taxon>Solaneae</taxon>
        <taxon>Solanum</taxon>
    </lineage>
</organism>
<reference evidence="2" key="2">
    <citation type="submission" date="2015-06" db="UniProtKB">
        <authorList>
            <consortium name="EnsemblPlants"/>
        </authorList>
    </citation>
    <scope>IDENTIFICATION</scope>
    <source>
        <strain evidence="2">DM1-3 516 R44</strain>
    </source>
</reference>
<evidence type="ECO:0000313" key="3">
    <source>
        <dbReference type="Proteomes" id="UP000011115"/>
    </source>
</evidence>
<feature type="compositionally biased region" description="Polar residues" evidence="1">
    <location>
        <begin position="51"/>
        <end position="68"/>
    </location>
</feature>
<dbReference type="Proteomes" id="UP000011115">
    <property type="component" value="Unassembled WGS sequence"/>
</dbReference>
<evidence type="ECO:0000256" key="1">
    <source>
        <dbReference type="SAM" id="MobiDB-lite"/>
    </source>
</evidence>
<reference evidence="3" key="1">
    <citation type="journal article" date="2011" name="Nature">
        <title>Genome sequence and analysis of the tuber crop potato.</title>
        <authorList>
            <consortium name="The Potato Genome Sequencing Consortium"/>
        </authorList>
    </citation>
    <scope>NUCLEOTIDE SEQUENCE [LARGE SCALE GENOMIC DNA]</scope>
    <source>
        <strain evidence="3">cv. DM1-3 516 R44</strain>
    </source>
</reference>
<dbReference type="EnsemblPlants" id="PGSC0003DMT400094411">
    <property type="protein sequence ID" value="PGSC0003DMT400094411"/>
    <property type="gene ID" value="PGSC0003DMG400043982"/>
</dbReference>
<accession>M1DU33</accession>
<dbReference type="HOGENOM" id="CLU_1771342_0_0_1"/>
<dbReference type="Gramene" id="PGSC0003DMT400094411">
    <property type="protein sequence ID" value="PGSC0003DMT400094411"/>
    <property type="gene ID" value="PGSC0003DMG400043982"/>
</dbReference>
<feature type="region of interest" description="Disordered" evidence="1">
    <location>
        <begin position="48"/>
        <end position="100"/>
    </location>
</feature>
<protein>
    <recommendedName>
        <fullName evidence="4">Integrase core domain containing protein</fullName>
    </recommendedName>
</protein>
<proteinExistence type="predicted"/>
<dbReference type="PaxDb" id="4113-PGSC0003DMT400094411"/>
<dbReference type="InParanoid" id="M1DU33"/>
<evidence type="ECO:0000313" key="2">
    <source>
        <dbReference type="EnsemblPlants" id="PGSC0003DMT400094411"/>
    </source>
</evidence>
<name>M1DU33_SOLTU</name>
<evidence type="ECO:0008006" key="4">
    <source>
        <dbReference type="Google" id="ProtNLM"/>
    </source>
</evidence>